<dbReference type="InterPro" id="IPR005297">
    <property type="entry name" value="Lipoprotein_repeat"/>
</dbReference>
<gene>
    <name evidence="1" type="ORF">HDE68_000918</name>
</gene>
<dbReference type="PROSITE" id="PS51257">
    <property type="entry name" value="PROKAR_LIPOPROTEIN"/>
    <property type="match status" value="1"/>
</dbReference>
<dbReference type="AlphaFoldDB" id="A0A7W9DXK9"/>
<comment type="caution">
    <text evidence="1">The sequence shown here is derived from an EMBL/GenBank/DDBJ whole genome shotgun (WGS) entry which is preliminary data.</text>
</comment>
<proteinExistence type="predicted"/>
<dbReference type="EMBL" id="JACHCE010000001">
    <property type="protein sequence ID" value="MBB5635033.1"/>
    <property type="molecule type" value="Genomic_DNA"/>
</dbReference>
<evidence type="ECO:0000313" key="2">
    <source>
        <dbReference type="Proteomes" id="UP000537204"/>
    </source>
</evidence>
<reference evidence="1 2" key="1">
    <citation type="submission" date="2020-08" db="EMBL/GenBank/DDBJ databases">
        <title>Genomic Encyclopedia of Type Strains, Phase IV (KMG-V): Genome sequencing to study the core and pangenomes of soil and plant-associated prokaryotes.</title>
        <authorList>
            <person name="Whitman W."/>
        </authorList>
    </citation>
    <scope>NUCLEOTIDE SEQUENCE [LARGE SCALE GENOMIC DNA]</scope>
    <source>
        <strain evidence="1 2">S3M1</strain>
    </source>
</reference>
<evidence type="ECO:0000313" key="1">
    <source>
        <dbReference type="EMBL" id="MBB5635033.1"/>
    </source>
</evidence>
<name>A0A7W9DXK9_9SPHI</name>
<dbReference type="PANTHER" id="PTHR39335:SF1">
    <property type="entry name" value="BLL4220 PROTEIN"/>
    <property type="match status" value="1"/>
</dbReference>
<sequence>MKINFLKSSIISGLTLVIGLASCSKDNKNSSYSPQSQNSTAAVGVQLINNVKLGDILTDKTGRTLYSFAADSTTAAQSSCNGDCAVKWPPFYDANPALGTGLNNADFGVITRNDNTKQTTYKGWPLYYYSGDTKKGDTNGDGILKAWFVSTPVYKVMFAM</sequence>
<accession>A0A7W9DXK9</accession>
<dbReference type="Proteomes" id="UP000537204">
    <property type="component" value="Unassembled WGS sequence"/>
</dbReference>
<dbReference type="RefSeq" id="WP_183879337.1">
    <property type="nucleotide sequence ID" value="NZ_JACHCE010000001.1"/>
</dbReference>
<protein>
    <submittedName>
        <fullName evidence="1">Putative lipoprotein with Yx(FWY)xxD motif</fullName>
    </submittedName>
</protein>
<organism evidence="1 2">
    <name type="scientific">Pedobacter cryoconitis</name>
    <dbReference type="NCBI Taxonomy" id="188932"/>
    <lineage>
        <taxon>Bacteria</taxon>
        <taxon>Pseudomonadati</taxon>
        <taxon>Bacteroidota</taxon>
        <taxon>Sphingobacteriia</taxon>
        <taxon>Sphingobacteriales</taxon>
        <taxon>Sphingobacteriaceae</taxon>
        <taxon>Pedobacter</taxon>
    </lineage>
</organism>
<dbReference type="Pfam" id="PF03640">
    <property type="entry name" value="Lipoprotein_15"/>
    <property type="match status" value="2"/>
</dbReference>
<dbReference type="GO" id="GO:0043448">
    <property type="term" value="P:alkane catabolic process"/>
    <property type="evidence" value="ECO:0007669"/>
    <property type="project" value="TreeGrafter"/>
</dbReference>
<dbReference type="PANTHER" id="PTHR39335">
    <property type="entry name" value="BLL4220 PROTEIN"/>
    <property type="match status" value="1"/>
</dbReference>
<keyword evidence="1" id="KW-0449">Lipoprotein</keyword>